<evidence type="ECO:0000256" key="1">
    <source>
        <dbReference type="ARBA" id="ARBA00001941"/>
    </source>
</evidence>
<sequence>CKKGYCCSKYGWCGKSEVYCDVNQGCQSEFGECNKNNGNGKQSDAEIAGIPTEDDNESPKTAKVSENDRCGKGFGVCKKGYCCSKHGWCGKSEKYCDVNQGCQSEFGQCNSTGKTEGSTERCGKGYGKCAKGYCCSKYGWCGKSQKYCDVNQGCQSEFGKCNEVINTNGRCGSKYGKCSEGECCSKYGWCGISSKYCNISEGCQSEFGNCKTKKTITETTTMRTIRKSLNGRCGEKYGKCLHGECCSKYGYCGTSKKYCEKSSGCQSNYGACW</sequence>
<feature type="disulfide bond" evidence="7">
    <location>
        <begin position="77"/>
        <end position="89"/>
    </location>
</feature>
<reference evidence="9 10" key="1">
    <citation type="submission" date="2016-08" db="EMBL/GenBank/DDBJ databases">
        <title>A Parts List for Fungal Cellulosomes Revealed by Comparative Genomics.</title>
        <authorList>
            <consortium name="DOE Joint Genome Institute"/>
            <person name="Haitjema C.H."/>
            <person name="Gilmore S.P."/>
            <person name="Henske J.K."/>
            <person name="Solomon K.V."/>
            <person name="De Groot R."/>
            <person name="Kuo A."/>
            <person name="Mondo S.J."/>
            <person name="Salamov A.A."/>
            <person name="Labutti K."/>
            <person name="Zhao Z."/>
            <person name="Chiniquy J."/>
            <person name="Barry K."/>
            <person name="Brewer H.M."/>
            <person name="Purvine S.O."/>
            <person name="Wright A.T."/>
            <person name="Boxma B."/>
            <person name="Van Alen T."/>
            <person name="Hackstein J.H."/>
            <person name="Baker S.E."/>
            <person name="Grigoriev I.V."/>
            <person name="O'Malley M.A."/>
        </authorList>
    </citation>
    <scope>NUCLEOTIDE SEQUENCE [LARGE SCALE GENOMIC DNA]</scope>
    <source>
        <strain evidence="9 10">G1</strain>
    </source>
</reference>
<proteinExistence type="predicted"/>
<dbReference type="EMBL" id="MCOG01000041">
    <property type="protein sequence ID" value="ORY70871.1"/>
    <property type="molecule type" value="Genomic_DNA"/>
</dbReference>
<evidence type="ECO:0000313" key="10">
    <source>
        <dbReference type="Proteomes" id="UP000193920"/>
    </source>
</evidence>
<dbReference type="InterPro" id="IPR036861">
    <property type="entry name" value="Endochitinase-like_sf"/>
</dbReference>
<evidence type="ECO:0000256" key="6">
    <source>
        <dbReference type="ARBA" id="ARBA00023277"/>
    </source>
</evidence>
<evidence type="ECO:0000256" key="2">
    <source>
        <dbReference type="ARBA" id="ARBA00022669"/>
    </source>
</evidence>
<evidence type="ECO:0000313" key="9">
    <source>
        <dbReference type="EMBL" id="ORY70871.1"/>
    </source>
</evidence>
<feature type="domain" description="Chitin-binding type-1" evidence="8">
    <location>
        <begin position="230"/>
        <end position="273"/>
    </location>
</feature>
<accession>A0A1Y2EH23</accession>
<feature type="domain" description="Chitin-binding type-1" evidence="8">
    <location>
        <begin position="1"/>
        <end position="35"/>
    </location>
</feature>
<keyword evidence="6" id="KW-0119">Carbohydrate metabolism</keyword>
<dbReference type="GO" id="GO:0046872">
    <property type="term" value="F:metal ion binding"/>
    <property type="evidence" value="ECO:0007669"/>
    <property type="project" value="UniProtKB-KW"/>
</dbReference>
<keyword evidence="2 7" id="KW-0147">Chitin-binding</keyword>
<keyword evidence="7" id="KW-1015">Disulfide bond</keyword>
<feature type="disulfide bond" evidence="7">
    <location>
        <begin position="6"/>
        <end position="20"/>
    </location>
</feature>
<keyword evidence="10" id="KW-1185">Reference proteome</keyword>
<dbReference type="PROSITE" id="PS00026">
    <property type="entry name" value="CHIT_BIND_I_1"/>
    <property type="match status" value="3"/>
</dbReference>
<comment type="cofactor">
    <cofactor evidence="1">
        <name>Co(2+)</name>
        <dbReference type="ChEBI" id="CHEBI:48828"/>
    </cofactor>
</comment>
<organism evidence="9 10">
    <name type="scientific">Neocallimastix californiae</name>
    <dbReference type="NCBI Taxonomy" id="1754190"/>
    <lineage>
        <taxon>Eukaryota</taxon>
        <taxon>Fungi</taxon>
        <taxon>Fungi incertae sedis</taxon>
        <taxon>Chytridiomycota</taxon>
        <taxon>Chytridiomycota incertae sedis</taxon>
        <taxon>Neocallimastigomycetes</taxon>
        <taxon>Neocallimastigales</taxon>
        <taxon>Neocallimastigaceae</taxon>
        <taxon>Neocallimastix</taxon>
    </lineage>
</organism>
<feature type="disulfide bond" evidence="7">
    <location>
        <begin position="240"/>
        <end position="252"/>
    </location>
</feature>
<evidence type="ECO:0000256" key="7">
    <source>
        <dbReference type="PROSITE-ProRule" id="PRU00261"/>
    </source>
</evidence>
<evidence type="ECO:0000256" key="5">
    <source>
        <dbReference type="ARBA" id="ARBA00022801"/>
    </source>
</evidence>
<dbReference type="GO" id="GO:0016787">
    <property type="term" value="F:hydrolase activity"/>
    <property type="evidence" value="ECO:0007669"/>
    <property type="project" value="UniProtKB-KW"/>
</dbReference>
<keyword evidence="3" id="KW-0479">Metal-binding</keyword>
<dbReference type="Proteomes" id="UP000193920">
    <property type="component" value="Unassembled WGS sequence"/>
</dbReference>
<feature type="disulfide bond" evidence="7">
    <location>
        <begin position="245"/>
        <end position="259"/>
    </location>
</feature>
<keyword evidence="4" id="KW-0732">Signal</keyword>
<dbReference type="SUPFAM" id="SSF57016">
    <property type="entry name" value="Plant lectins/antimicrobial peptides"/>
    <property type="match status" value="5"/>
</dbReference>
<dbReference type="Pfam" id="PF00187">
    <property type="entry name" value="Chitin_bind_1"/>
    <property type="match status" value="5"/>
</dbReference>
<feature type="disulfide bond" evidence="7">
    <location>
        <begin position="178"/>
        <end position="190"/>
    </location>
</feature>
<evidence type="ECO:0000256" key="3">
    <source>
        <dbReference type="ARBA" id="ARBA00022723"/>
    </source>
</evidence>
<dbReference type="InterPro" id="IPR001002">
    <property type="entry name" value="Chitin-bd_1"/>
</dbReference>
<feature type="non-terminal residue" evidence="9">
    <location>
        <position position="1"/>
    </location>
</feature>
<dbReference type="OrthoDB" id="5598155at2759"/>
<feature type="disulfide bond" evidence="7">
    <location>
        <begin position="129"/>
        <end position="141"/>
    </location>
</feature>
<dbReference type="Gene3D" id="3.30.60.10">
    <property type="entry name" value="Endochitinase-like"/>
    <property type="match status" value="5"/>
</dbReference>
<feature type="disulfide bond" evidence="7">
    <location>
        <begin position="183"/>
        <end position="197"/>
    </location>
</feature>
<dbReference type="InterPro" id="IPR018371">
    <property type="entry name" value="Chitin-binding_1_CS"/>
</dbReference>
<feature type="domain" description="Chitin-binding type-1" evidence="8">
    <location>
        <begin position="67"/>
        <end position="111"/>
    </location>
</feature>
<feature type="domain" description="Chitin-binding type-1" evidence="8">
    <location>
        <begin position="119"/>
        <end position="163"/>
    </location>
</feature>
<dbReference type="PANTHER" id="PTHR46471:SF2">
    <property type="entry name" value="CHITIN DEACETYLASE-RELATED"/>
    <property type="match status" value="1"/>
</dbReference>
<comment type="caution">
    <text evidence="7">Lacks conserved residue(s) required for the propagation of feature annotation.</text>
</comment>
<keyword evidence="5" id="KW-0378">Hydrolase</keyword>
<feature type="domain" description="Chitin-binding type-1" evidence="8">
    <location>
        <begin position="168"/>
        <end position="212"/>
    </location>
</feature>
<name>A0A1Y2EH23_9FUNG</name>
<comment type="caution">
    <text evidence="9">The sequence shown here is derived from an EMBL/GenBank/DDBJ whole genome shotgun (WGS) entry which is preliminary data.</text>
</comment>
<evidence type="ECO:0000259" key="8">
    <source>
        <dbReference type="PROSITE" id="PS50941"/>
    </source>
</evidence>
<gene>
    <name evidence="9" type="ORF">LY90DRAFT_404638</name>
</gene>
<dbReference type="PROSITE" id="PS50941">
    <property type="entry name" value="CHIT_BIND_I_2"/>
    <property type="match status" value="5"/>
</dbReference>
<feature type="disulfide bond" evidence="7">
    <location>
        <begin position="82"/>
        <end position="96"/>
    </location>
</feature>
<dbReference type="GO" id="GO:0008061">
    <property type="term" value="F:chitin binding"/>
    <property type="evidence" value="ECO:0007669"/>
    <property type="project" value="UniProtKB-UniRule"/>
</dbReference>
<protein>
    <recommendedName>
        <fullName evidence="8">Chitin-binding type-1 domain-containing protein</fullName>
    </recommendedName>
</protein>
<dbReference type="PANTHER" id="PTHR46471">
    <property type="entry name" value="CHITIN DEACETYLASE"/>
    <property type="match status" value="1"/>
</dbReference>
<evidence type="ECO:0000256" key="4">
    <source>
        <dbReference type="ARBA" id="ARBA00022729"/>
    </source>
</evidence>
<feature type="disulfide bond" evidence="7">
    <location>
        <begin position="134"/>
        <end position="148"/>
    </location>
</feature>
<dbReference type="SMART" id="SM00270">
    <property type="entry name" value="ChtBD1"/>
    <property type="match status" value="5"/>
</dbReference>
<feature type="disulfide bond" evidence="7">
    <location>
        <begin position="1"/>
        <end position="13"/>
    </location>
</feature>
<dbReference type="AlphaFoldDB" id="A0A1Y2EH23"/>